<dbReference type="RefSeq" id="WP_078320929.1">
    <property type="nucleotide sequence ID" value="NZ_MTSD02000225.1"/>
</dbReference>
<protein>
    <submittedName>
        <fullName evidence="1">Uncharacterized protein</fullName>
    </submittedName>
</protein>
<organism evidence="1 2">
    <name type="scientific">Oceanospirillum linum</name>
    <dbReference type="NCBI Taxonomy" id="966"/>
    <lineage>
        <taxon>Bacteria</taxon>
        <taxon>Pseudomonadati</taxon>
        <taxon>Pseudomonadota</taxon>
        <taxon>Gammaproteobacteria</taxon>
        <taxon>Oceanospirillales</taxon>
        <taxon>Oceanospirillaceae</taxon>
        <taxon>Oceanospirillum</taxon>
    </lineage>
</organism>
<proteinExistence type="predicted"/>
<sequence length="93" mass="10414">MMRQRGPDTGFGLGSLMSYYMVQTMSCGPLTEVQYVGRNEGKPPSQQDLQRFTEQARRNYAALRNVPLSHVVPGRMALRRRTVIGVNAVELGD</sequence>
<evidence type="ECO:0000313" key="2">
    <source>
        <dbReference type="Proteomes" id="UP000190064"/>
    </source>
</evidence>
<comment type="caution">
    <text evidence="1">The sequence shown here is derived from an EMBL/GenBank/DDBJ whole genome shotgun (WGS) entry which is preliminary data.</text>
</comment>
<dbReference type="Proteomes" id="UP000190064">
    <property type="component" value="Unassembled WGS sequence"/>
</dbReference>
<accession>A0A1T1GFS2</accession>
<dbReference type="AlphaFoldDB" id="A0A1T1GFS2"/>
<keyword evidence="2" id="KW-1185">Reference proteome</keyword>
<evidence type="ECO:0000313" key="1">
    <source>
        <dbReference type="EMBL" id="OOV76433.1"/>
    </source>
</evidence>
<name>A0A1T1GFS2_OCELI</name>
<gene>
    <name evidence="1" type="ORF">BTA35_0217440</name>
</gene>
<dbReference type="EMBL" id="MTSD02000225">
    <property type="protein sequence ID" value="OOV76433.1"/>
    <property type="molecule type" value="Genomic_DNA"/>
</dbReference>
<reference evidence="1" key="1">
    <citation type="submission" date="2017-02" db="EMBL/GenBank/DDBJ databases">
        <title>Draft Genome Sequence of the Salt Water Bacterium Oceanospirillum linum ATCC 11336.</title>
        <authorList>
            <person name="Trachtenberg A.M."/>
            <person name="Carney J.G."/>
            <person name="Linnane J.D."/>
            <person name="Rheaume B.A."/>
            <person name="Pitts N.L."/>
            <person name="Mykles D.L."/>
            <person name="Maclea K.S."/>
        </authorList>
    </citation>
    <scope>NUCLEOTIDE SEQUENCE [LARGE SCALE GENOMIC DNA]</scope>
    <source>
        <strain evidence="1">ATCC 11336</strain>
    </source>
</reference>